<reference evidence="2" key="1">
    <citation type="submission" date="2020-03" db="EMBL/GenBank/DDBJ databases">
        <title>The deep terrestrial virosphere.</title>
        <authorList>
            <person name="Holmfeldt K."/>
            <person name="Nilsson E."/>
            <person name="Simone D."/>
            <person name="Lopez-Fernandez M."/>
            <person name="Wu X."/>
            <person name="de Brujin I."/>
            <person name="Lundin D."/>
            <person name="Andersson A."/>
            <person name="Bertilsson S."/>
            <person name="Dopson M."/>
        </authorList>
    </citation>
    <scope>NUCLEOTIDE SEQUENCE</scope>
    <source>
        <strain evidence="2">TM448B02102</strain>
    </source>
</reference>
<gene>
    <name evidence="2" type="ORF">TM448B02102_0011</name>
</gene>
<protein>
    <submittedName>
        <fullName evidence="2">Uncharacterized protein</fullName>
    </submittedName>
</protein>
<evidence type="ECO:0000256" key="1">
    <source>
        <dbReference type="SAM" id="MobiDB-lite"/>
    </source>
</evidence>
<proteinExistence type="predicted"/>
<organism evidence="2">
    <name type="scientific">viral metagenome</name>
    <dbReference type="NCBI Taxonomy" id="1070528"/>
    <lineage>
        <taxon>unclassified sequences</taxon>
        <taxon>metagenomes</taxon>
        <taxon>organismal metagenomes</taxon>
    </lineage>
</organism>
<evidence type="ECO:0000313" key="2">
    <source>
        <dbReference type="EMBL" id="QJI00732.1"/>
    </source>
</evidence>
<dbReference type="AlphaFoldDB" id="A0A6M3XS98"/>
<feature type="region of interest" description="Disordered" evidence="1">
    <location>
        <begin position="1"/>
        <end position="20"/>
    </location>
</feature>
<sequence length="148" mass="15358">MAKMKVPGSGETAKKWADQTPGRAGYYEANTVGSGSHWESETKAAAANYKQAVSAADIDKRFKGGVTRAGGAKFDRKVKDVGVGRFGPGIAAAEGDMSSGIEPYLAVLAATEIKARGPRGDPANYDLVKQVGDPLHKKRLALLAAGPG</sequence>
<accession>A0A6M3XS98</accession>
<name>A0A6M3XS98_9ZZZZ</name>
<dbReference type="EMBL" id="MT144872">
    <property type="protein sequence ID" value="QJI00732.1"/>
    <property type="molecule type" value="Genomic_DNA"/>
</dbReference>